<keyword evidence="4" id="KW-0804">Transcription</keyword>
<dbReference type="Pfam" id="PF03965">
    <property type="entry name" value="Penicillinase_R"/>
    <property type="match status" value="1"/>
</dbReference>
<keyword evidence="3" id="KW-0238">DNA-binding</keyword>
<evidence type="ECO:0000256" key="4">
    <source>
        <dbReference type="ARBA" id="ARBA00023163"/>
    </source>
</evidence>
<protein>
    <submittedName>
        <fullName evidence="5">BlaI/MecI/CopY family transcriptional regulator</fullName>
    </submittedName>
</protein>
<dbReference type="Gene3D" id="1.10.10.10">
    <property type="entry name" value="Winged helix-like DNA-binding domain superfamily/Winged helix DNA-binding domain"/>
    <property type="match status" value="1"/>
</dbReference>
<sequence length="119" mass="13985">MEKRVMEVLWNKQAATVQEVVKELNDEKKYAYTTILTILTRLTRKGMLERIKEGRSHRYRPRYTKEEWVKKVTSQAVEGLLSDFGELAIAQFVDTVGSTPDQLEKLKRLIRELERGEED</sequence>
<dbReference type="RefSeq" id="WP_301237947.1">
    <property type="nucleotide sequence ID" value="NZ_JANRHH010000020.1"/>
</dbReference>
<evidence type="ECO:0000256" key="2">
    <source>
        <dbReference type="ARBA" id="ARBA00023015"/>
    </source>
</evidence>
<dbReference type="Proteomes" id="UP001174196">
    <property type="component" value="Unassembled WGS sequence"/>
</dbReference>
<evidence type="ECO:0000256" key="1">
    <source>
        <dbReference type="ARBA" id="ARBA00011046"/>
    </source>
</evidence>
<dbReference type="EMBL" id="JANRHH010000020">
    <property type="protein sequence ID" value="MDN4593216.1"/>
    <property type="molecule type" value="Genomic_DNA"/>
</dbReference>
<proteinExistence type="inferred from homology"/>
<evidence type="ECO:0000256" key="3">
    <source>
        <dbReference type="ARBA" id="ARBA00023125"/>
    </source>
</evidence>
<gene>
    <name evidence="5" type="ORF">NWF35_04750</name>
</gene>
<name>A0ABT8IKC8_9BACL</name>
<dbReference type="InterPro" id="IPR036390">
    <property type="entry name" value="WH_DNA-bd_sf"/>
</dbReference>
<dbReference type="SUPFAM" id="SSF46785">
    <property type="entry name" value="Winged helix' DNA-binding domain"/>
    <property type="match status" value="1"/>
</dbReference>
<keyword evidence="2" id="KW-0805">Transcription regulation</keyword>
<accession>A0ABT8IKC8</accession>
<evidence type="ECO:0000313" key="5">
    <source>
        <dbReference type="EMBL" id="MDN4593216.1"/>
    </source>
</evidence>
<comment type="caution">
    <text evidence="5">The sequence shown here is derived from an EMBL/GenBank/DDBJ whole genome shotgun (WGS) entry which is preliminary data.</text>
</comment>
<evidence type="ECO:0000313" key="6">
    <source>
        <dbReference type="Proteomes" id="UP001174196"/>
    </source>
</evidence>
<comment type="similarity">
    <text evidence="1">Belongs to the BlaI transcriptional regulatory family.</text>
</comment>
<dbReference type="PIRSF" id="PIRSF019455">
    <property type="entry name" value="CopR_AtkY"/>
    <property type="match status" value="1"/>
</dbReference>
<keyword evidence="6" id="KW-1185">Reference proteome</keyword>
<reference evidence="5" key="1">
    <citation type="submission" date="2022-08" db="EMBL/GenBank/DDBJ databases">
        <title>Polycladomyces zharkentsis sp. nov., a novel thermophilic CMC and starch-degrading bacterium isolated from a geothermal spring in Kazakhstan.</title>
        <authorList>
            <person name="Mashzhan A."/>
            <person name="Kistaubaeva A."/>
            <person name="Javier-Lopez R."/>
            <person name="Birkeland N.-K."/>
        </authorList>
    </citation>
    <scope>NUCLEOTIDE SEQUENCE</scope>
    <source>
        <strain evidence="5">KSR 13</strain>
    </source>
</reference>
<dbReference type="InterPro" id="IPR005650">
    <property type="entry name" value="BlaI_family"/>
</dbReference>
<dbReference type="InterPro" id="IPR036388">
    <property type="entry name" value="WH-like_DNA-bd_sf"/>
</dbReference>
<organism evidence="5 6">
    <name type="scientific">Polycladomyces subterraneus</name>
    <dbReference type="NCBI Taxonomy" id="1016997"/>
    <lineage>
        <taxon>Bacteria</taxon>
        <taxon>Bacillati</taxon>
        <taxon>Bacillota</taxon>
        <taxon>Bacilli</taxon>
        <taxon>Bacillales</taxon>
        <taxon>Thermoactinomycetaceae</taxon>
        <taxon>Polycladomyces</taxon>
    </lineage>
</organism>